<evidence type="ECO:0000256" key="2">
    <source>
        <dbReference type="SAM" id="SignalP"/>
    </source>
</evidence>
<feature type="domain" description="Outer membrane protein beta-barrel" evidence="3">
    <location>
        <begin position="65"/>
        <end position="276"/>
    </location>
</feature>
<dbReference type="SUPFAM" id="SSF56925">
    <property type="entry name" value="OMPA-like"/>
    <property type="match status" value="1"/>
</dbReference>
<evidence type="ECO:0000256" key="1">
    <source>
        <dbReference type="ARBA" id="ARBA00022729"/>
    </source>
</evidence>
<dbReference type="RefSeq" id="WP_245415466.1">
    <property type="nucleotide sequence ID" value="NZ_QGTR01000010.1"/>
</dbReference>
<protein>
    <submittedName>
        <fullName evidence="4">Opacity protein-like surface antigen</fullName>
    </submittedName>
</protein>
<accession>A0A317PDE3</accession>
<organism evidence="4 5">
    <name type="scientific">Hoeflea marina</name>
    <dbReference type="NCBI Taxonomy" id="274592"/>
    <lineage>
        <taxon>Bacteria</taxon>
        <taxon>Pseudomonadati</taxon>
        <taxon>Pseudomonadota</taxon>
        <taxon>Alphaproteobacteria</taxon>
        <taxon>Hyphomicrobiales</taxon>
        <taxon>Rhizobiaceae</taxon>
        <taxon>Hoeflea</taxon>
    </lineage>
</organism>
<name>A0A317PDE3_9HYPH</name>
<evidence type="ECO:0000313" key="5">
    <source>
        <dbReference type="Proteomes" id="UP000246352"/>
    </source>
</evidence>
<proteinExistence type="predicted"/>
<evidence type="ECO:0000313" key="4">
    <source>
        <dbReference type="EMBL" id="PWV95510.1"/>
    </source>
</evidence>
<dbReference type="Proteomes" id="UP000246352">
    <property type="component" value="Unassembled WGS sequence"/>
</dbReference>
<dbReference type="AlphaFoldDB" id="A0A317PDE3"/>
<evidence type="ECO:0000259" key="3">
    <source>
        <dbReference type="Pfam" id="PF13505"/>
    </source>
</evidence>
<dbReference type="InterPro" id="IPR027385">
    <property type="entry name" value="Beta-barrel_OMP"/>
</dbReference>
<keyword evidence="5" id="KW-1185">Reference proteome</keyword>
<comment type="caution">
    <text evidence="4">The sequence shown here is derived from an EMBL/GenBank/DDBJ whole genome shotgun (WGS) entry which is preliminary data.</text>
</comment>
<feature type="chain" id="PRO_5016418152" evidence="2">
    <location>
        <begin position="24"/>
        <end position="279"/>
    </location>
</feature>
<dbReference type="Gene3D" id="2.40.160.20">
    <property type="match status" value="1"/>
</dbReference>
<keyword evidence="1 2" id="KW-0732">Signal</keyword>
<gene>
    <name evidence="4" type="ORF">DFR52_11038</name>
</gene>
<dbReference type="InterPro" id="IPR011250">
    <property type="entry name" value="OMP/PagP_B-barrel"/>
</dbReference>
<dbReference type="EMBL" id="QGTR01000010">
    <property type="protein sequence ID" value="PWV95510.1"/>
    <property type="molecule type" value="Genomic_DNA"/>
</dbReference>
<feature type="signal peptide" evidence="2">
    <location>
        <begin position="1"/>
        <end position="23"/>
    </location>
</feature>
<sequence length="279" mass="29483">MLKRIALSSCLVLLAGAASPALAADIDQIIYAPELPTTQMVEVGSGWYLRGDIGYSLQSKGAATSYNVFDAGPPASYTATAFDSSDLTSDFSGAIGFGYAFTDYFRSDLTVDFSRGRFDGSSSAAGDCVGGTPANTTCSSTGRQDFESYGFMANGYVDLGTVVGFTPYLGAGAGITRVKWDDLNSTNRCVDLGGACGTTETAQAGADSWRFTYALMAGMSYDISESLKLDLGYRYQKTASGPMFQYDAATALAGASGAQARDNGFEKHEVRVGLRYELW</sequence>
<reference evidence="4 5" key="1">
    <citation type="submission" date="2018-05" db="EMBL/GenBank/DDBJ databases">
        <title>Genomic Encyclopedia of Type Strains, Phase IV (KMG-IV): sequencing the most valuable type-strain genomes for metagenomic binning, comparative biology and taxonomic classification.</title>
        <authorList>
            <person name="Goeker M."/>
        </authorList>
    </citation>
    <scope>NUCLEOTIDE SEQUENCE [LARGE SCALE GENOMIC DNA]</scope>
    <source>
        <strain evidence="4 5">DSM 16791</strain>
    </source>
</reference>
<dbReference type="Pfam" id="PF13505">
    <property type="entry name" value="OMP_b-brl"/>
    <property type="match status" value="1"/>
</dbReference>